<name>A0A8T9CHV6_9HELO</name>
<feature type="region of interest" description="Disordered" evidence="1">
    <location>
        <begin position="122"/>
        <end position="144"/>
    </location>
</feature>
<evidence type="ECO:0000313" key="3">
    <source>
        <dbReference type="Proteomes" id="UP000469558"/>
    </source>
</evidence>
<reference evidence="2 3" key="1">
    <citation type="submission" date="2018-05" db="EMBL/GenBank/DDBJ databases">
        <title>Genome sequencing and assembly of the regulated plant pathogen Lachnellula willkommii and related sister species for the development of diagnostic species identification markers.</title>
        <authorList>
            <person name="Giroux E."/>
            <person name="Bilodeau G."/>
        </authorList>
    </citation>
    <scope>NUCLEOTIDE SEQUENCE [LARGE SCALE GENOMIC DNA]</scope>
    <source>
        <strain evidence="2 3">CBS 268.59</strain>
    </source>
</reference>
<organism evidence="2 3">
    <name type="scientific">Lachnellula suecica</name>
    <dbReference type="NCBI Taxonomy" id="602035"/>
    <lineage>
        <taxon>Eukaryota</taxon>
        <taxon>Fungi</taxon>
        <taxon>Dikarya</taxon>
        <taxon>Ascomycota</taxon>
        <taxon>Pezizomycotina</taxon>
        <taxon>Leotiomycetes</taxon>
        <taxon>Helotiales</taxon>
        <taxon>Lachnaceae</taxon>
        <taxon>Lachnellula</taxon>
    </lineage>
</organism>
<feature type="compositionally biased region" description="Basic residues" evidence="1">
    <location>
        <begin position="1"/>
        <end position="10"/>
    </location>
</feature>
<dbReference type="OrthoDB" id="27934at2759"/>
<dbReference type="Proteomes" id="UP000469558">
    <property type="component" value="Unassembled WGS sequence"/>
</dbReference>
<dbReference type="Gene3D" id="6.10.140.1020">
    <property type="match status" value="1"/>
</dbReference>
<feature type="compositionally biased region" description="Acidic residues" evidence="1">
    <location>
        <begin position="200"/>
        <end position="215"/>
    </location>
</feature>
<dbReference type="PANTHER" id="PTHR28527:SF1">
    <property type="entry name" value="SWI5-DEPENDENT RECOMBINATION DNA REPAIR PROTEIN 1"/>
    <property type="match status" value="1"/>
</dbReference>
<feature type="compositionally biased region" description="Basic and acidic residues" evidence="1">
    <location>
        <begin position="184"/>
        <end position="193"/>
    </location>
</feature>
<feature type="region of interest" description="Disordered" evidence="1">
    <location>
        <begin position="180"/>
        <end position="259"/>
    </location>
</feature>
<gene>
    <name evidence="2" type="primary">sfr1</name>
    <name evidence="2" type="ORF">LSUE1_G000620</name>
</gene>
<sequence length="287" mass="32127">MSTPAAKRRRIDAASHTLAKPFRSPFKTPFKSPVKGQQASQENAGISTQSSTAVRSSGSILADKNPNVPFLPSSLATPARAPRSKKTFTSPVQAAALNADPDIAPLLRAQRDLEKQLREVKEELETAEQARKIEADSRKKDPDREIDGELAELIVKWKAASRQAAEELFGQVRDRVNRMGGPRAWKDMQKKQAEFQNNWDQDEPVDDDSDDDGEEAEAKKAAKQDLYAQYDIDAETENEKSQRPKGLGDTGERPGEEDEFTMAMMLRTLNVDLDIIGYDRDQQRWVD</sequence>
<dbReference type="GO" id="GO:0006310">
    <property type="term" value="P:DNA recombination"/>
    <property type="evidence" value="ECO:0007669"/>
    <property type="project" value="TreeGrafter"/>
</dbReference>
<dbReference type="PANTHER" id="PTHR28527">
    <property type="entry name" value="MATING-TYPE SWITCHING PROTEIN SWI2-RELATED"/>
    <property type="match status" value="1"/>
</dbReference>
<dbReference type="EMBL" id="QGMK01000059">
    <property type="protein sequence ID" value="TVY84742.1"/>
    <property type="molecule type" value="Genomic_DNA"/>
</dbReference>
<comment type="caution">
    <text evidence="2">The sequence shown here is derived from an EMBL/GenBank/DDBJ whole genome shotgun (WGS) entry which is preliminary data.</text>
</comment>
<evidence type="ECO:0000313" key="2">
    <source>
        <dbReference type="EMBL" id="TVY84742.1"/>
    </source>
</evidence>
<keyword evidence="3" id="KW-1185">Reference proteome</keyword>
<feature type="compositionally biased region" description="Polar residues" evidence="1">
    <location>
        <begin position="35"/>
        <end position="59"/>
    </location>
</feature>
<feature type="region of interest" description="Disordered" evidence="1">
    <location>
        <begin position="1"/>
        <end position="93"/>
    </location>
</feature>
<evidence type="ECO:0000256" key="1">
    <source>
        <dbReference type="SAM" id="MobiDB-lite"/>
    </source>
</evidence>
<proteinExistence type="predicted"/>
<accession>A0A8T9CHV6</accession>
<protein>
    <submittedName>
        <fullName evidence="2">Swi5-dependent recombination DNA repair protein</fullName>
    </submittedName>
</protein>
<dbReference type="AlphaFoldDB" id="A0A8T9CHV6"/>